<keyword evidence="6" id="KW-0378">Hydrolase</keyword>
<reference evidence="7" key="1">
    <citation type="submission" date="2023-07" db="EMBL/GenBank/DDBJ databases">
        <title>Draft genomic sequences of Priestia flexa CCM isolated from the soil of an abandoned mine contaminated by free cyanide in the high Andean zone of Tacna, Peru.</title>
        <authorList>
            <person name="Caceda Quiroz C.J."/>
            <person name="Maraza Chooque G.J."/>
            <person name="Fora Quispe G.L."/>
            <person name="Carpio Mamani M."/>
        </authorList>
    </citation>
    <scope>NUCLEOTIDE SEQUENCE [LARGE SCALE GENOMIC DNA]</scope>
    <source>
        <strain evidence="7">CCM</strain>
    </source>
</reference>
<dbReference type="Gene3D" id="3.90.220.20">
    <property type="entry name" value="DNA methylase specificity domains"/>
    <property type="match status" value="2"/>
</dbReference>
<dbReference type="PANTHER" id="PTHR30408">
    <property type="entry name" value="TYPE-1 RESTRICTION ENZYME ECOKI SPECIFICITY PROTEIN"/>
    <property type="match status" value="1"/>
</dbReference>
<dbReference type="PANTHER" id="PTHR30408:SF12">
    <property type="entry name" value="TYPE I RESTRICTION ENZYME MJAVIII SPECIFICITY SUBUNIT"/>
    <property type="match status" value="1"/>
</dbReference>
<feature type="domain" description="Type I restriction modification DNA specificity" evidence="5">
    <location>
        <begin position="221"/>
        <end position="390"/>
    </location>
</feature>
<dbReference type="SUPFAM" id="SSF116734">
    <property type="entry name" value="DNA methylase specificity domain"/>
    <property type="match status" value="2"/>
</dbReference>
<evidence type="ECO:0000256" key="1">
    <source>
        <dbReference type="ARBA" id="ARBA00010923"/>
    </source>
</evidence>
<evidence type="ECO:0000259" key="5">
    <source>
        <dbReference type="Pfam" id="PF01420"/>
    </source>
</evidence>
<evidence type="ECO:0000313" key="6">
    <source>
        <dbReference type="EMBL" id="MDW8516498.1"/>
    </source>
</evidence>
<dbReference type="Proteomes" id="UP001284771">
    <property type="component" value="Unassembled WGS sequence"/>
</dbReference>
<dbReference type="GO" id="GO:0004519">
    <property type="term" value="F:endonuclease activity"/>
    <property type="evidence" value="ECO:0007669"/>
    <property type="project" value="UniProtKB-KW"/>
</dbReference>
<evidence type="ECO:0000256" key="4">
    <source>
        <dbReference type="SAM" id="Coils"/>
    </source>
</evidence>
<keyword evidence="6" id="KW-0255">Endonuclease</keyword>
<gene>
    <name evidence="6" type="ORF">RIB56_10170</name>
</gene>
<comment type="caution">
    <text evidence="6">The sequence shown here is derived from an EMBL/GenBank/DDBJ whole genome shotgun (WGS) entry which is preliminary data.</text>
</comment>
<evidence type="ECO:0000256" key="2">
    <source>
        <dbReference type="ARBA" id="ARBA00022747"/>
    </source>
</evidence>
<organism evidence="6 7">
    <name type="scientific">Priestia flexa</name>
    <dbReference type="NCBI Taxonomy" id="86664"/>
    <lineage>
        <taxon>Bacteria</taxon>
        <taxon>Bacillati</taxon>
        <taxon>Bacillota</taxon>
        <taxon>Bacilli</taxon>
        <taxon>Bacillales</taxon>
        <taxon>Bacillaceae</taxon>
        <taxon>Priestia</taxon>
    </lineage>
</organism>
<accession>A0ABU4J677</accession>
<feature type="coiled-coil region" evidence="4">
    <location>
        <begin position="375"/>
        <end position="402"/>
    </location>
</feature>
<dbReference type="CDD" id="cd16961">
    <property type="entry name" value="RMtype1_S_TRD-CR_like"/>
    <property type="match status" value="1"/>
</dbReference>
<protein>
    <submittedName>
        <fullName evidence="6">Restriction endonuclease subunit S</fullName>
        <ecNumber evidence="6">3.1.21.-</ecNumber>
    </submittedName>
</protein>
<dbReference type="EMBL" id="JAWUZT010000025">
    <property type="protein sequence ID" value="MDW8516498.1"/>
    <property type="molecule type" value="Genomic_DNA"/>
</dbReference>
<keyword evidence="4" id="KW-0175">Coiled coil</keyword>
<keyword evidence="3" id="KW-0238">DNA-binding</keyword>
<dbReference type="InterPro" id="IPR044946">
    <property type="entry name" value="Restrct_endonuc_typeI_TRD_sf"/>
</dbReference>
<name>A0ABU4J677_9BACI</name>
<dbReference type="RefSeq" id="WP_318757625.1">
    <property type="nucleotide sequence ID" value="NZ_JAWUZT010000025.1"/>
</dbReference>
<dbReference type="EC" id="3.1.21.-" evidence="6"/>
<proteinExistence type="inferred from homology"/>
<comment type="similarity">
    <text evidence="1">Belongs to the type-I restriction system S methylase family.</text>
</comment>
<dbReference type="InterPro" id="IPR000055">
    <property type="entry name" value="Restrct_endonuc_typeI_TRD"/>
</dbReference>
<keyword evidence="6" id="KW-0540">Nuclease</keyword>
<dbReference type="Pfam" id="PF01420">
    <property type="entry name" value="Methylase_S"/>
    <property type="match status" value="2"/>
</dbReference>
<dbReference type="GO" id="GO:0016787">
    <property type="term" value="F:hydrolase activity"/>
    <property type="evidence" value="ECO:0007669"/>
    <property type="project" value="UniProtKB-KW"/>
</dbReference>
<evidence type="ECO:0000256" key="3">
    <source>
        <dbReference type="ARBA" id="ARBA00023125"/>
    </source>
</evidence>
<keyword evidence="7" id="KW-1185">Reference proteome</keyword>
<evidence type="ECO:0000313" key="7">
    <source>
        <dbReference type="Proteomes" id="UP001284771"/>
    </source>
</evidence>
<dbReference type="CDD" id="cd17246">
    <property type="entry name" value="RMtype1_S_SonII-TRD2-CR2_like"/>
    <property type="match status" value="1"/>
</dbReference>
<sequence>MSKNVPEVRFEGFNEDWKQRKLVEITKVITKGTTPKDKSGKGDINFIKVENIDSISGEISITSKVSNKEHEGYLKRSQLENGDILFSIAGTLGRVTVVKKNILPANTNQALAIIRLKEGNTNFITTYLKGKAVDDYIRKNPTVGAQPNLSLQQMGNLIIDYPSNQEQTKIGSFFKQLDDTIALQQQLVEQQQQYKKAMLQKMFPQKGERVPKVRFSGFTGDWEIRKFKDFISKAGKKNSSGKDYISYSVSNKLGLIRQDEQFEGSRLDDLDKKAYKLVNPNEFAYNPARINVGSIAFNNLGNAVIVSSLYVVLKMSDKINNEYILQFIKSLNFTNEVKKNTEGSVREYLFYENFKNIKFPYTFNYKEQQRIGDFFKQLDDTIALHQKKLEDYQQLKKALLQRMFV</sequence>
<dbReference type="InterPro" id="IPR052021">
    <property type="entry name" value="Type-I_RS_S_subunit"/>
</dbReference>
<feature type="domain" description="Type I restriction modification DNA specificity" evidence="5">
    <location>
        <begin position="14"/>
        <end position="188"/>
    </location>
</feature>
<keyword evidence="2" id="KW-0680">Restriction system</keyword>